<dbReference type="EMBL" id="JNGW01000046">
    <property type="protein sequence ID" value="KDR52722.1"/>
    <property type="molecule type" value="Genomic_DNA"/>
</dbReference>
<organism evidence="1 2">
    <name type="scientific">Hoylesella loescheii DSM 19665 = JCM 12249 = ATCC 15930</name>
    <dbReference type="NCBI Taxonomy" id="1122985"/>
    <lineage>
        <taxon>Bacteria</taxon>
        <taxon>Pseudomonadati</taxon>
        <taxon>Bacteroidota</taxon>
        <taxon>Bacteroidia</taxon>
        <taxon>Bacteroidales</taxon>
        <taxon>Prevotellaceae</taxon>
        <taxon>Hoylesella</taxon>
    </lineage>
</organism>
<reference evidence="1 2" key="1">
    <citation type="submission" date="2013-08" db="EMBL/GenBank/DDBJ databases">
        <authorList>
            <person name="Weinstock G."/>
            <person name="Sodergren E."/>
            <person name="Wylie T."/>
            <person name="Fulton L."/>
            <person name="Fulton R."/>
            <person name="Fronick C."/>
            <person name="O'Laughlin M."/>
            <person name="Godfrey J."/>
            <person name="Miner T."/>
            <person name="Herter B."/>
            <person name="Appelbaum E."/>
            <person name="Cordes M."/>
            <person name="Lek S."/>
            <person name="Wollam A."/>
            <person name="Pepin K.H."/>
            <person name="Palsikar V.B."/>
            <person name="Mitreva M."/>
            <person name="Wilson R.K."/>
        </authorList>
    </citation>
    <scope>NUCLEOTIDE SEQUENCE [LARGE SCALE GENOMIC DNA]</scope>
    <source>
        <strain evidence="1 2">ATCC 15930</strain>
    </source>
</reference>
<name>A0A069QJ93_HOYLO</name>
<protein>
    <submittedName>
        <fullName evidence="1">Uncharacterized protein</fullName>
    </submittedName>
</protein>
<accession>A0A069QJ93</accession>
<sequence length="43" mass="5068">MQLSYLQVAKHNLKAMAILIKGMAMAFKNRWRRIDGMWAWCGK</sequence>
<evidence type="ECO:0000313" key="2">
    <source>
        <dbReference type="Proteomes" id="UP000027442"/>
    </source>
</evidence>
<dbReference type="Proteomes" id="UP000027442">
    <property type="component" value="Unassembled WGS sequence"/>
</dbReference>
<comment type="caution">
    <text evidence="1">The sequence shown here is derived from an EMBL/GenBank/DDBJ whole genome shotgun (WGS) entry which is preliminary data.</text>
</comment>
<dbReference type="HOGENOM" id="CLU_3237661_0_0_10"/>
<dbReference type="AlphaFoldDB" id="A0A069QJ93"/>
<keyword evidence="2" id="KW-1185">Reference proteome</keyword>
<gene>
    <name evidence="1" type="ORF">HMPREF1991_01189</name>
</gene>
<evidence type="ECO:0000313" key="1">
    <source>
        <dbReference type="EMBL" id="KDR52722.1"/>
    </source>
</evidence>
<dbReference type="PATRIC" id="fig|1122985.7.peg.1234"/>
<proteinExistence type="predicted"/>